<proteinExistence type="predicted"/>
<evidence type="ECO:0000313" key="2">
    <source>
        <dbReference type="Proteomes" id="UP000018780"/>
    </source>
</evidence>
<dbReference type="PATRIC" id="fig|999552.6.peg.4229"/>
<evidence type="ECO:0000313" key="1">
    <source>
        <dbReference type="EMBL" id="AHD03384.1"/>
    </source>
</evidence>
<protein>
    <submittedName>
        <fullName evidence="1">Uncharacterized protein</fullName>
    </submittedName>
</protein>
<dbReference type="SUPFAM" id="SSF51395">
    <property type="entry name" value="FMN-linked oxidoreductases"/>
    <property type="match status" value="1"/>
</dbReference>
<name>V9W029_9RHOB</name>
<gene>
    <name evidence="1" type="ORF">METH_21405</name>
</gene>
<dbReference type="RefSeq" id="WP_024092680.1">
    <property type="nucleotide sequence ID" value="NC_023146.1"/>
</dbReference>
<geneLocation type="plasmid" evidence="2">
    <name>1</name>
</geneLocation>
<dbReference type="Gene3D" id="3.20.20.70">
    <property type="entry name" value="Aldolase class I"/>
    <property type="match status" value="1"/>
</dbReference>
<keyword evidence="2" id="KW-1185">Reference proteome</keyword>
<dbReference type="KEGG" id="lmd:METH_21405"/>
<keyword evidence="1" id="KW-0614">Plasmid</keyword>
<dbReference type="AlphaFoldDB" id="V9W029"/>
<dbReference type="HOGENOM" id="CLU_2683341_0_0_5"/>
<sequence>MLVIANGDLGDPEVAERLITQGDCDFVAIGKAALASPDWPSRARQGKPRDEFDFEMFSPLADLETANAFAQANA</sequence>
<accession>V9W029</accession>
<reference evidence="1 2" key="1">
    <citation type="submission" date="2013-09" db="EMBL/GenBank/DDBJ databases">
        <authorList>
            <consortium name="DOE Joint Genome Institute"/>
            <person name="Klenk H.-P."/>
            <person name="Huntemann M."/>
            <person name="Han J."/>
            <person name="Chen A."/>
            <person name="Kyrpides N."/>
            <person name="Mavromatis K."/>
            <person name="Markowitz V."/>
            <person name="Palaniappan K."/>
            <person name="Ivanova N."/>
            <person name="Schaumberg A."/>
            <person name="Pati A."/>
            <person name="Liolios K."/>
            <person name="Nordberg H.P."/>
            <person name="Cantor M.N."/>
            <person name="Hua S.X."/>
            <person name="Woyke T."/>
        </authorList>
    </citation>
    <scope>NUCLEOTIDE SEQUENCE [LARGE SCALE GENOMIC DNA]</scope>
    <source>
        <strain evidence="1 2">DSM 14336</strain>
        <plasmid evidence="2">1</plasmid>
    </source>
</reference>
<organism evidence="1 2">
    <name type="scientific">Leisingera methylohalidivorans DSM 14336</name>
    <dbReference type="NCBI Taxonomy" id="999552"/>
    <lineage>
        <taxon>Bacteria</taxon>
        <taxon>Pseudomonadati</taxon>
        <taxon>Pseudomonadota</taxon>
        <taxon>Alphaproteobacteria</taxon>
        <taxon>Rhodobacterales</taxon>
        <taxon>Roseobacteraceae</taxon>
        <taxon>Leisingera</taxon>
    </lineage>
</organism>
<dbReference type="Proteomes" id="UP000018780">
    <property type="component" value="Plasmid unnamed"/>
</dbReference>
<dbReference type="InterPro" id="IPR013785">
    <property type="entry name" value="Aldolase_TIM"/>
</dbReference>
<dbReference type="EMBL" id="CP006774">
    <property type="protein sequence ID" value="AHD03384.1"/>
    <property type="molecule type" value="Genomic_DNA"/>
</dbReference>